<evidence type="ECO:0000256" key="1">
    <source>
        <dbReference type="SAM" id="MobiDB-lite"/>
    </source>
</evidence>
<evidence type="ECO:0000313" key="4">
    <source>
        <dbReference type="EMBL" id="GCE95663.1"/>
    </source>
</evidence>
<feature type="domain" description="NB-ARC" evidence="2">
    <location>
        <begin position="145"/>
        <end position="238"/>
    </location>
</feature>
<evidence type="ECO:0000259" key="3">
    <source>
        <dbReference type="Pfam" id="PF26355"/>
    </source>
</evidence>
<evidence type="ECO:0000259" key="2">
    <source>
        <dbReference type="Pfam" id="PF00931"/>
    </source>
</evidence>
<gene>
    <name evidence="4" type="ORF">NIES46_37290</name>
</gene>
<dbReference type="InterPro" id="IPR027417">
    <property type="entry name" value="P-loop_NTPase"/>
</dbReference>
<dbReference type="InterPro" id="IPR002182">
    <property type="entry name" value="NB-ARC"/>
</dbReference>
<organism evidence="4 5">
    <name type="scientific">Limnospira platensis NIES-46</name>
    <dbReference type="NCBI Taxonomy" id="1236695"/>
    <lineage>
        <taxon>Bacteria</taxon>
        <taxon>Bacillati</taxon>
        <taxon>Cyanobacteriota</taxon>
        <taxon>Cyanophyceae</taxon>
        <taxon>Oscillatoriophycideae</taxon>
        <taxon>Oscillatoriales</taxon>
        <taxon>Sirenicapillariaceae</taxon>
        <taxon>Limnospira</taxon>
    </lineage>
</organism>
<dbReference type="SUPFAM" id="SSF52540">
    <property type="entry name" value="P-loop containing nucleoside triphosphate hydrolases"/>
    <property type="match status" value="1"/>
</dbReference>
<evidence type="ECO:0008006" key="6">
    <source>
        <dbReference type="Google" id="ProtNLM"/>
    </source>
</evidence>
<dbReference type="Gene3D" id="3.40.50.300">
    <property type="entry name" value="P-loop containing nucleotide triphosphate hydrolases"/>
    <property type="match status" value="1"/>
</dbReference>
<accession>A0A5M3T7I9</accession>
<dbReference type="Pfam" id="PF26355">
    <property type="entry name" value="HTH_VMAP-M9"/>
    <property type="match status" value="1"/>
</dbReference>
<reference evidence="4 5" key="1">
    <citation type="journal article" date="2019" name="J Genomics">
        <title>The Draft Genome of a Hydrogen-producing Cyanobacterium, Arthrospira platensis NIES-46.</title>
        <authorList>
            <person name="Suzuki S."/>
            <person name="Yamaguchi H."/>
            <person name="Kawachi M."/>
        </authorList>
    </citation>
    <scope>NUCLEOTIDE SEQUENCE [LARGE SCALE GENOMIC DNA]</scope>
    <source>
        <strain evidence="4 5">NIES-46</strain>
    </source>
</reference>
<evidence type="ECO:0000313" key="5">
    <source>
        <dbReference type="Proteomes" id="UP000326169"/>
    </source>
</evidence>
<feature type="region of interest" description="Disordered" evidence="1">
    <location>
        <begin position="110"/>
        <end position="129"/>
    </location>
</feature>
<dbReference type="Pfam" id="PF00931">
    <property type="entry name" value="NB-ARC"/>
    <property type="match status" value="1"/>
</dbReference>
<dbReference type="InterPro" id="IPR058651">
    <property type="entry name" value="HTH_VMAP-M9"/>
</dbReference>
<dbReference type="PRINTS" id="PR00364">
    <property type="entry name" value="DISEASERSIST"/>
</dbReference>
<dbReference type="Proteomes" id="UP000326169">
    <property type="component" value="Unassembled WGS sequence"/>
</dbReference>
<dbReference type="GeneID" id="301684505"/>
<comment type="caution">
    <text evidence="4">The sequence shown here is derived from an EMBL/GenBank/DDBJ whole genome shotgun (WGS) entry which is preliminary data.</text>
</comment>
<keyword evidence="5" id="KW-1185">Reference proteome</keyword>
<dbReference type="RefSeq" id="WP_006619043.1">
    <property type="nucleotide sequence ID" value="NZ_BIMW01000144.1"/>
</dbReference>
<feature type="domain" description="vWA-MoxR associated protein N-terminal HTH" evidence="3">
    <location>
        <begin position="1"/>
        <end position="82"/>
    </location>
</feature>
<sequence>MEIQEALQWTDRLLLKTTGKYLDSLQRAILEGAWQGKGYKDIADEYHCTSDHVRKSASDLWKLLSELLGEDVKKKNVRSLIENGIFSYHNDGVHIGNHINNVCSELYNEPKISTNPSSSSSESDTIPRQDLSQAPEYDRLHPRHDELTTLKQWIVSEHSRIITLTGLSGIGKTALARQLVEQIKDHFDRLLWCSQRKFPNLETLQNHISQFVATTATPQPSLLESLRTHRCFIILDDFQHSLTSGHFVESYRRDYQGYSQLIRELGTFSHQSCVLLLTWEHPPDIAALETETHHCKTLPVQGVPQLASQILRDRQLQDPKQWPELSQLFNHNPLWLNITASTIHELFNGSVQQFLSYPSLFLGDLEPILNRHYQRLSDSEKTLLHWLAQQNPPVTINQKPPNLLSNREFLKAVQSLKRRSLLDSSSHLTLQPVIRQYIRNLAECGDSN</sequence>
<proteinExistence type="predicted"/>
<dbReference type="CDD" id="cd01120">
    <property type="entry name" value="RecA-like_superfamily"/>
    <property type="match status" value="1"/>
</dbReference>
<dbReference type="EMBL" id="BIMW01000144">
    <property type="protein sequence ID" value="GCE95663.1"/>
    <property type="molecule type" value="Genomic_DNA"/>
</dbReference>
<name>A0A5M3T7I9_LIMPL</name>
<protein>
    <recommendedName>
        <fullName evidence="6">WD-repeat protein</fullName>
    </recommendedName>
</protein>